<dbReference type="SUPFAM" id="SSF52540">
    <property type="entry name" value="P-loop containing nucleoside triphosphate hydrolases"/>
    <property type="match status" value="1"/>
</dbReference>
<protein>
    <submittedName>
        <fullName evidence="3">Uncharacterized protein</fullName>
    </submittedName>
</protein>
<sequence>MLCMMILLLRCVNVYASIQDNMCIRCKPGSLADGGAKTDPSLGCLLWCSRAGYCGDGEAYRRGLDCRKRTDVTATRLMAAREATEKERAKRYHPKFIQKHGRDNFQQHIRAWDHAELYGRAISIRGERHCGTGWVRIMTNKNCQEIRHFWSPKLDSDGLYNWKHDYLPNHFDPRSKDCIIIVFRSAVPWVPKMKRAAYSNAIDRFSTKPMGLFLATSFKEFGKHYHHILHLRSSKYAQYLNFATSHPNVLGVRYEDLLIDPIYLFASLANDLGFSSCNHHPSTFHYIRSYAKFGAISKSGTAEIRHSEEDSFRPRGSTKRQTLHKKSSSPNLTWTFADWNALIDRLDHSIESNLAYSYDRSIPGRWHVLSLPDHSPVLNPIKIVIDR</sequence>
<feature type="region of interest" description="Disordered" evidence="1">
    <location>
        <begin position="305"/>
        <end position="326"/>
    </location>
</feature>
<keyword evidence="2" id="KW-0732">Signal</keyword>
<evidence type="ECO:0000256" key="2">
    <source>
        <dbReference type="SAM" id="SignalP"/>
    </source>
</evidence>
<name>A0A7S3NNI9_9STRA</name>
<evidence type="ECO:0000313" key="3">
    <source>
        <dbReference type="EMBL" id="CAE0372207.1"/>
    </source>
</evidence>
<proteinExistence type="predicted"/>
<feature type="signal peptide" evidence="2">
    <location>
        <begin position="1"/>
        <end position="16"/>
    </location>
</feature>
<dbReference type="AlphaFoldDB" id="A0A7S3NNI9"/>
<reference evidence="3" key="1">
    <citation type="submission" date="2021-01" db="EMBL/GenBank/DDBJ databases">
        <authorList>
            <person name="Corre E."/>
            <person name="Pelletier E."/>
            <person name="Niang G."/>
            <person name="Scheremetjew M."/>
            <person name="Finn R."/>
            <person name="Kale V."/>
            <person name="Holt S."/>
            <person name="Cochrane G."/>
            <person name="Meng A."/>
            <person name="Brown T."/>
            <person name="Cohen L."/>
        </authorList>
    </citation>
    <scope>NUCLEOTIDE SEQUENCE</scope>
    <source>
        <strain evidence="3">CCMP1510</strain>
    </source>
</reference>
<accession>A0A7S3NNI9</accession>
<organism evidence="3">
    <name type="scientific">Aureoumbra lagunensis</name>
    <dbReference type="NCBI Taxonomy" id="44058"/>
    <lineage>
        <taxon>Eukaryota</taxon>
        <taxon>Sar</taxon>
        <taxon>Stramenopiles</taxon>
        <taxon>Ochrophyta</taxon>
        <taxon>Pelagophyceae</taxon>
        <taxon>Pelagomonadales</taxon>
        <taxon>Aureoumbra</taxon>
    </lineage>
</organism>
<dbReference type="InterPro" id="IPR027417">
    <property type="entry name" value="P-loop_NTPase"/>
</dbReference>
<dbReference type="EMBL" id="HBIJ01019844">
    <property type="protein sequence ID" value="CAE0372207.1"/>
    <property type="molecule type" value="Transcribed_RNA"/>
</dbReference>
<feature type="compositionally biased region" description="Basic residues" evidence="1">
    <location>
        <begin position="316"/>
        <end position="326"/>
    </location>
</feature>
<gene>
    <name evidence="3" type="ORF">ALAG00032_LOCUS12990</name>
</gene>
<feature type="chain" id="PRO_5031493287" evidence="2">
    <location>
        <begin position="17"/>
        <end position="387"/>
    </location>
</feature>
<evidence type="ECO:0000256" key="1">
    <source>
        <dbReference type="SAM" id="MobiDB-lite"/>
    </source>
</evidence>
<dbReference type="Gene3D" id="3.40.50.300">
    <property type="entry name" value="P-loop containing nucleotide triphosphate hydrolases"/>
    <property type="match status" value="1"/>
</dbReference>